<evidence type="ECO:0000256" key="1">
    <source>
        <dbReference type="SAM" id="Phobius"/>
    </source>
</evidence>
<protein>
    <submittedName>
        <fullName evidence="2">Uncharacterized protein</fullName>
    </submittedName>
</protein>
<feature type="transmembrane region" description="Helical" evidence="1">
    <location>
        <begin position="6"/>
        <end position="27"/>
    </location>
</feature>
<evidence type="ECO:0000313" key="2">
    <source>
        <dbReference type="EMBL" id="SVC15552.1"/>
    </source>
</evidence>
<organism evidence="2">
    <name type="scientific">marine metagenome</name>
    <dbReference type="NCBI Taxonomy" id="408172"/>
    <lineage>
        <taxon>unclassified sequences</taxon>
        <taxon>metagenomes</taxon>
        <taxon>ecological metagenomes</taxon>
    </lineage>
</organism>
<keyword evidence="1" id="KW-0812">Transmembrane</keyword>
<gene>
    <name evidence="2" type="ORF">METZ01_LOCUS268406</name>
</gene>
<reference evidence="2" key="1">
    <citation type="submission" date="2018-05" db="EMBL/GenBank/DDBJ databases">
        <authorList>
            <person name="Lanie J.A."/>
            <person name="Ng W.-L."/>
            <person name="Kazmierczak K.M."/>
            <person name="Andrzejewski T.M."/>
            <person name="Davidsen T.M."/>
            <person name="Wayne K.J."/>
            <person name="Tettelin H."/>
            <person name="Glass J.I."/>
            <person name="Rusch D."/>
            <person name="Podicherti R."/>
            <person name="Tsui H.-C.T."/>
            <person name="Winkler M.E."/>
        </authorList>
    </citation>
    <scope>NUCLEOTIDE SEQUENCE</scope>
</reference>
<dbReference type="EMBL" id="UINC01076410">
    <property type="protein sequence ID" value="SVC15552.1"/>
    <property type="molecule type" value="Genomic_DNA"/>
</dbReference>
<accession>A0A382JW36</accession>
<dbReference type="AlphaFoldDB" id="A0A382JW36"/>
<sequence length="33" mass="3729">METLEGMTTMLKVLGIVLVAVWVVYLCRSDKTK</sequence>
<proteinExistence type="predicted"/>
<keyword evidence="1" id="KW-1133">Transmembrane helix</keyword>
<keyword evidence="1" id="KW-0472">Membrane</keyword>
<name>A0A382JW36_9ZZZZ</name>